<keyword evidence="2" id="KW-1185">Reference proteome</keyword>
<dbReference type="Proteomes" id="UP000298787">
    <property type="component" value="Unassembled WGS sequence"/>
</dbReference>
<dbReference type="STRING" id="240159.A0A4U5TXG5"/>
<dbReference type="PANTHER" id="PTHR31025">
    <property type="entry name" value="SI:CH211-196P9.1-RELATED"/>
    <property type="match status" value="1"/>
</dbReference>
<sequence>MADKGCVCLSPRTDVISVLGEALEERVFGLPDVLQSAGLTLNQSYTEMSALMEDIREALLAVLPSLPEDKVQSLLNKLASIGVESKSDLQFIKEEDLPANITPIQCRRLLNAWQTQDQTSYVFFVLQVFSTAADVERTKPLPESPRLIVLGDVLTATNWMLSIEGQVTVGPHQNIVPGMAALFSCYYVFNLVYQEEASSTLEFIQRNMISSSPQLDGACCFCKQRISLSVFFSDFVISDASLGSTQPLAQRRQSGSVQEVGRCMRRGTTVSAFMSLHFSKE</sequence>
<proteinExistence type="predicted"/>
<evidence type="ECO:0000313" key="2">
    <source>
        <dbReference type="Proteomes" id="UP000298787"/>
    </source>
</evidence>
<accession>A0A4U5TXG5</accession>
<evidence type="ECO:0000313" key="1">
    <source>
        <dbReference type="EMBL" id="TKS65531.1"/>
    </source>
</evidence>
<reference evidence="1 2" key="1">
    <citation type="submission" date="2019-01" db="EMBL/GenBank/DDBJ databases">
        <title>Genome Assembly of Collichthys lucidus.</title>
        <authorList>
            <person name="Cai M."/>
            <person name="Xiao S."/>
        </authorList>
    </citation>
    <scope>NUCLEOTIDE SEQUENCE [LARGE SCALE GENOMIC DNA]</scope>
    <source>
        <strain evidence="1">JT15FE1705JMU</strain>
        <tissue evidence="1">Muscle</tissue>
    </source>
</reference>
<gene>
    <name evidence="1" type="ORF">D9C73_028011</name>
</gene>
<organism evidence="1 2">
    <name type="scientific">Collichthys lucidus</name>
    <name type="common">Big head croaker</name>
    <name type="synonym">Sciaena lucida</name>
    <dbReference type="NCBI Taxonomy" id="240159"/>
    <lineage>
        <taxon>Eukaryota</taxon>
        <taxon>Metazoa</taxon>
        <taxon>Chordata</taxon>
        <taxon>Craniata</taxon>
        <taxon>Vertebrata</taxon>
        <taxon>Euteleostomi</taxon>
        <taxon>Actinopterygii</taxon>
        <taxon>Neopterygii</taxon>
        <taxon>Teleostei</taxon>
        <taxon>Neoteleostei</taxon>
        <taxon>Acanthomorphata</taxon>
        <taxon>Eupercaria</taxon>
        <taxon>Sciaenidae</taxon>
        <taxon>Collichthys</taxon>
    </lineage>
</organism>
<dbReference type="EMBL" id="ML240834">
    <property type="protein sequence ID" value="TKS65531.1"/>
    <property type="molecule type" value="Genomic_DNA"/>
</dbReference>
<name>A0A4U5TXG5_COLLU</name>
<dbReference type="AlphaFoldDB" id="A0A4U5TXG5"/>
<protein>
    <submittedName>
        <fullName evidence="1">Uncharacterized protein</fullName>
    </submittedName>
</protein>
<dbReference type="PANTHER" id="PTHR31025:SF30">
    <property type="entry name" value="SI:DKEY-15H8.17"/>
    <property type="match status" value="1"/>
</dbReference>